<dbReference type="GeneID" id="7195940"/>
<dbReference type="Gene3D" id="3.40.50.150">
    <property type="entry name" value="Vaccinia Virus protein VP39"/>
    <property type="match status" value="1"/>
</dbReference>
<proteinExistence type="predicted"/>
<evidence type="ECO:0000313" key="2">
    <source>
        <dbReference type="Proteomes" id="UP000000759"/>
    </source>
</evidence>
<gene>
    <name evidence="1" type="ORF">PHATRDRAFT_49467</name>
</gene>
<dbReference type="Proteomes" id="UP000000759">
    <property type="component" value="Chromosome 22"/>
</dbReference>
<dbReference type="AlphaFoldDB" id="B7GAP5"/>
<dbReference type="OrthoDB" id="10058237at2759"/>
<name>B7GAP5_PHATC</name>
<dbReference type="eggNOG" id="ENOG502SAKF">
    <property type="taxonomic scope" value="Eukaryota"/>
</dbReference>
<dbReference type="Pfam" id="PF13578">
    <property type="entry name" value="Methyltransf_24"/>
    <property type="match status" value="1"/>
</dbReference>
<dbReference type="InParanoid" id="B7GAP5"/>
<reference evidence="1 2" key="1">
    <citation type="journal article" date="2008" name="Nature">
        <title>The Phaeodactylum genome reveals the evolutionary history of diatom genomes.</title>
        <authorList>
            <person name="Bowler C."/>
            <person name="Allen A.E."/>
            <person name="Badger J.H."/>
            <person name="Grimwood J."/>
            <person name="Jabbari K."/>
            <person name="Kuo A."/>
            <person name="Maheswari U."/>
            <person name="Martens C."/>
            <person name="Maumus F."/>
            <person name="Otillar R.P."/>
            <person name="Rayko E."/>
            <person name="Salamov A."/>
            <person name="Vandepoele K."/>
            <person name="Beszteri B."/>
            <person name="Gruber A."/>
            <person name="Heijde M."/>
            <person name="Katinka M."/>
            <person name="Mock T."/>
            <person name="Valentin K."/>
            <person name="Verret F."/>
            <person name="Berges J.A."/>
            <person name="Brownlee C."/>
            <person name="Cadoret J.P."/>
            <person name="Chiovitti A."/>
            <person name="Choi C.J."/>
            <person name="Coesel S."/>
            <person name="De Martino A."/>
            <person name="Detter J.C."/>
            <person name="Durkin C."/>
            <person name="Falciatore A."/>
            <person name="Fournet J."/>
            <person name="Haruta M."/>
            <person name="Huysman M.J."/>
            <person name="Jenkins B.D."/>
            <person name="Jiroutova K."/>
            <person name="Jorgensen R.E."/>
            <person name="Joubert Y."/>
            <person name="Kaplan A."/>
            <person name="Kroger N."/>
            <person name="Kroth P.G."/>
            <person name="La Roche J."/>
            <person name="Lindquist E."/>
            <person name="Lommer M."/>
            <person name="Martin-Jezequel V."/>
            <person name="Lopez P.J."/>
            <person name="Lucas S."/>
            <person name="Mangogna M."/>
            <person name="McGinnis K."/>
            <person name="Medlin L.K."/>
            <person name="Montsant A."/>
            <person name="Oudot-Le Secq M.P."/>
            <person name="Napoli C."/>
            <person name="Obornik M."/>
            <person name="Parker M.S."/>
            <person name="Petit J.L."/>
            <person name="Porcel B.M."/>
            <person name="Poulsen N."/>
            <person name="Robison M."/>
            <person name="Rychlewski L."/>
            <person name="Rynearson T.A."/>
            <person name="Schmutz J."/>
            <person name="Shapiro H."/>
            <person name="Siaut M."/>
            <person name="Stanley M."/>
            <person name="Sussman M.R."/>
            <person name="Taylor A.R."/>
            <person name="Vardi A."/>
            <person name="von Dassow P."/>
            <person name="Vyverman W."/>
            <person name="Willis A."/>
            <person name="Wyrwicz L.S."/>
            <person name="Rokhsar D.S."/>
            <person name="Weissenbach J."/>
            <person name="Armbrust E.V."/>
            <person name="Green B.R."/>
            <person name="Van de Peer Y."/>
            <person name="Grigoriev I.V."/>
        </authorList>
    </citation>
    <scope>NUCLEOTIDE SEQUENCE [LARGE SCALE GENOMIC DNA]</scope>
    <source>
        <strain evidence="1 2">CCAP 1055/1</strain>
    </source>
</reference>
<evidence type="ECO:0000313" key="1">
    <source>
        <dbReference type="EMBL" id="EEC44291.1"/>
    </source>
</evidence>
<reference evidence="2" key="2">
    <citation type="submission" date="2008-08" db="EMBL/GenBank/DDBJ databases">
        <authorList>
            <consortium name="Diatom Consortium"/>
            <person name="Grigoriev I."/>
            <person name="Grimwood J."/>
            <person name="Kuo A."/>
            <person name="Otillar R.P."/>
            <person name="Salamov A."/>
            <person name="Detter J.C."/>
            <person name="Lindquist E."/>
            <person name="Shapiro H."/>
            <person name="Lucas S."/>
            <person name="Glavina del Rio T."/>
            <person name="Pitluck S."/>
            <person name="Rokhsar D."/>
            <person name="Bowler C."/>
        </authorList>
    </citation>
    <scope>GENOME REANNOTATION</scope>
    <source>
        <strain evidence="2">CCAP 1055/1</strain>
    </source>
</reference>
<dbReference type="InterPro" id="IPR029063">
    <property type="entry name" value="SAM-dependent_MTases_sf"/>
</dbReference>
<accession>B7GAP5</accession>
<dbReference type="PaxDb" id="2850-Phatr49467"/>
<organism evidence="1 2">
    <name type="scientific">Phaeodactylum tricornutum (strain CCAP 1055/1)</name>
    <dbReference type="NCBI Taxonomy" id="556484"/>
    <lineage>
        <taxon>Eukaryota</taxon>
        <taxon>Sar</taxon>
        <taxon>Stramenopiles</taxon>
        <taxon>Ochrophyta</taxon>
        <taxon>Bacillariophyta</taxon>
        <taxon>Bacillariophyceae</taxon>
        <taxon>Bacillariophycidae</taxon>
        <taxon>Naviculales</taxon>
        <taxon>Phaeodactylaceae</taxon>
        <taxon>Phaeodactylum</taxon>
    </lineage>
</organism>
<dbReference type="EMBL" id="CM000624">
    <property type="protein sequence ID" value="EEC44291.1"/>
    <property type="molecule type" value="Genomic_DNA"/>
</dbReference>
<dbReference type="RefSeq" id="XP_002184113.1">
    <property type="nucleotide sequence ID" value="XM_002184077.1"/>
</dbReference>
<dbReference type="KEGG" id="pti:PHATRDRAFT_49467"/>
<keyword evidence="2" id="KW-1185">Reference proteome</keyword>
<dbReference type="HOGENOM" id="CLU_772665_0_0_1"/>
<sequence>MAKVRPPHTNRLRMMLRNMPRKEMSAAFIASTLLLLIFMMSSGTETDMSFKDASLRSLKAISTTTTIPSTCNAALSSDFASSSMVPKVSNDNARRLAQGGYTLIAQGSGPVELVGLFSMALSEIQHSSNIFGSVGELGVHHGRFTSCLFITARENEKLVIADIFEQQNKNEDKSGNGDKAKFMEGLAVYGLEEKDLHTVFTGSTLEIPMNWSQKRNFEPFRLVSVDAGHTELLTKNDITIASCNLLIGGIIVLDDVLHPHWLGVTEGIFNYFHEMKGNSRQQLYPFLLCNGKLFLTNDLASHGKYYNSLKNNPVVNMFLATDATMWGGSSMFLMNEAEFLFCHSPESFNAHDVWASLVY</sequence>
<protein>
    <submittedName>
        <fullName evidence="1">Uncharacterized protein</fullName>
    </submittedName>
</protein>